<feature type="transmembrane region" description="Helical" evidence="10">
    <location>
        <begin position="720"/>
        <end position="741"/>
    </location>
</feature>
<protein>
    <submittedName>
        <fullName evidence="13">FHA modulated ABC efflux pump with fused ATPase and integral membrane subunit</fullName>
    </submittedName>
</protein>
<dbReference type="RefSeq" id="WP_116710697.1">
    <property type="nucleotide sequence ID" value="NZ_QEKW01000018.1"/>
</dbReference>
<reference evidence="13 14" key="1">
    <citation type="submission" date="2018-04" db="EMBL/GenBank/DDBJ databases">
        <title>Genomic Encyclopedia of Type Strains, Phase IV (KMG-IV): sequencing the most valuable type-strain genomes for metagenomic binning, comparative biology and taxonomic classification.</title>
        <authorList>
            <person name="Goeker M."/>
        </authorList>
    </citation>
    <scope>NUCLEOTIDE SEQUENCE [LARGE SCALE GENOMIC DNA]</scope>
    <source>
        <strain evidence="13 14">DSM 45771</strain>
    </source>
</reference>
<evidence type="ECO:0000259" key="11">
    <source>
        <dbReference type="PROSITE" id="PS50006"/>
    </source>
</evidence>
<evidence type="ECO:0000256" key="8">
    <source>
        <dbReference type="ARBA" id="ARBA00023136"/>
    </source>
</evidence>
<dbReference type="InterPro" id="IPR003439">
    <property type="entry name" value="ABC_transporter-like_ATP-bd"/>
</dbReference>
<keyword evidence="7 10" id="KW-1133">Transmembrane helix</keyword>
<feature type="domain" description="FHA" evidence="11">
    <location>
        <begin position="37"/>
        <end position="85"/>
    </location>
</feature>
<dbReference type="GO" id="GO:0005524">
    <property type="term" value="F:ATP binding"/>
    <property type="evidence" value="ECO:0007669"/>
    <property type="project" value="UniProtKB-KW"/>
</dbReference>
<feature type="transmembrane region" description="Helical" evidence="10">
    <location>
        <begin position="691"/>
        <end position="713"/>
    </location>
</feature>
<dbReference type="CDD" id="cd00060">
    <property type="entry name" value="FHA"/>
    <property type="match status" value="1"/>
</dbReference>
<keyword evidence="2" id="KW-0813">Transport</keyword>
<name>A0A2U1EWK0_9PSEU</name>
<keyword evidence="8 10" id="KW-0472">Membrane</keyword>
<dbReference type="PROSITE" id="PS50006">
    <property type="entry name" value="FHA_DOMAIN"/>
    <property type="match status" value="2"/>
</dbReference>
<dbReference type="Gene3D" id="2.60.200.20">
    <property type="match status" value="2"/>
</dbReference>
<comment type="caution">
    <text evidence="13">The sequence shown here is derived from an EMBL/GenBank/DDBJ whole genome shotgun (WGS) entry which is preliminary data.</text>
</comment>
<sequence>MTYDPVRAGARPGPGRITPLEVQVAGRSRTLRPGESLVIGRDEASDLQVLGPRVSREHLLVRSTPDGWQLVDRSRNGSFAGGRPFREMAVTGPVTVRLGDAQAGPELRVATLPVRPARAPGAAGAPAHDRTVTVPAAERSSAQGRLSAVHQLSSTADLPRAGAGPMPRVRIGRAEDNDVVVADLLVSRHHAELVRRPDGGWDIVDLGSPNGTFVDGARVRRAPVTPTSVVGIGHALFHLEGSHGESVALVEHVDTGDIGFRADGLTVRVGEKTLLSRVGFSLGQRSLLAVVGPSGAGKSTLLRALTGFRPADEGVVEYAGRDLYAEYDELRQRIGLVPQDDILHPQLTVRRALGYAARLRFPTDVSAADRDRRIDEVIGELGLTGQADQRIDSLSGGQRKRTSVALELLTRPSLLFLDEPTSGLDPGLDKSVMHTLRDLADDGRTVVVVTHNVTHLDVCDRLLLLAPGAPGEGGGVAYFGPPREALQYFGVTDFADLFLLLDRQHDIDWAERFRRSPQWARYIGADALRPAGRAATVPVEAPRQQPVLTQFAVLCRRYLAVVLADRQYTIFMAALPLLLAVLTHALPGDTGLSQAAQARGTPGSPNSLLLVFVVGAALMGSAAAIRELVKEREIYRRERAIGLSRGAYLASKLMVLIVITGVQSVLLGVLGMLGRPAPDEPVLLGSGTAEIVVALAGVAVASMALGLAVSAAITNADRGMPLLVLLAMLQFILSSALLQIGRSPVLAQLSWLVPARWGFALGASTIGIPSGPGLPTPYRENDPLWDHDAVTWLLDLGALVGLTVLFAVLTSLLLRRVEPIRGGRRR</sequence>
<accession>A0A2U1EWK0</accession>
<comment type="subcellular location">
    <subcellularLocation>
        <location evidence="1">Membrane</location>
        <topology evidence="1">Multi-pass membrane protein</topology>
    </subcellularLocation>
</comment>
<dbReference type="GO" id="GO:0016020">
    <property type="term" value="C:membrane"/>
    <property type="evidence" value="ECO:0007669"/>
    <property type="project" value="UniProtKB-SubCell"/>
</dbReference>
<organism evidence="13 14">
    <name type="scientific">Actinomycetospora cinnamomea</name>
    <dbReference type="NCBI Taxonomy" id="663609"/>
    <lineage>
        <taxon>Bacteria</taxon>
        <taxon>Bacillati</taxon>
        <taxon>Actinomycetota</taxon>
        <taxon>Actinomycetes</taxon>
        <taxon>Pseudonocardiales</taxon>
        <taxon>Pseudonocardiaceae</taxon>
        <taxon>Actinomycetospora</taxon>
    </lineage>
</organism>
<dbReference type="AlphaFoldDB" id="A0A2U1EWK0"/>
<keyword evidence="4 10" id="KW-0812">Transmembrane</keyword>
<keyword evidence="14" id="KW-1185">Reference proteome</keyword>
<feature type="transmembrane region" description="Helical" evidence="10">
    <location>
        <begin position="646"/>
        <end position="671"/>
    </location>
</feature>
<evidence type="ECO:0000256" key="5">
    <source>
        <dbReference type="ARBA" id="ARBA00022741"/>
    </source>
</evidence>
<dbReference type="GO" id="GO:0140359">
    <property type="term" value="F:ABC-type transporter activity"/>
    <property type="evidence" value="ECO:0007669"/>
    <property type="project" value="InterPro"/>
</dbReference>
<dbReference type="InterPro" id="IPR000253">
    <property type="entry name" value="FHA_dom"/>
</dbReference>
<dbReference type="Proteomes" id="UP000245639">
    <property type="component" value="Unassembled WGS sequence"/>
</dbReference>
<evidence type="ECO:0000256" key="4">
    <source>
        <dbReference type="ARBA" id="ARBA00022692"/>
    </source>
</evidence>
<evidence type="ECO:0000313" key="13">
    <source>
        <dbReference type="EMBL" id="PVZ04289.1"/>
    </source>
</evidence>
<dbReference type="PROSITE" id="PS50893">
    <property type="entry name" value="ABC_TRANSPORTER_2"/>
    <property type="match status" value="1"/>
</dbReference>
<evidence type="ECO:0000256" key="10">
    <source>
        <dbReference type="SAM" id="Phobius"/>
    </source>
</evidence>
<dbReference type="OrthoDB" id="9804819at2"/>
<dbReference type="SUPFAM" id="SSF49879">
    <property type="entry name" value="SMAD/FHA domain"/>
    <property type="match status" value="2"/>
</dbReference>
<dbReference type="PANTHER" id="PTHR48041">
    <property type="entry name" value="ABC TRANSPORTER G FAMILY MEMBER 28"/>
    <property type="match status" value="1"/>
</dbReference>
<dbReference type="Gene3D" id="3.40.50.300">
    <property type="entry name" value="P-loop containing nucleotide triphosphate hydrolases"/>
    <property type="match status" value="1"/>
</dbReference>
<keyword evidence="5" id="KW-0547">Nucleotide-binding</keyword>
<dbReference type="Pfam" id="PF01061">
    <property type="entry name" value="ABC2_membrane"/>
    <property type="match status" value="1"/>
</dbReference>
<feature type="compositionally biased region" description="Polar residues" evidence="9">
    <location>
        <begin position="140"/>
        <end position="156"/>
    </location>
</feature>
<keyword evidence="6" id="KW-0067">ATP-binding</keyword>
<dbReference type="InterPro" id="IPR013525">
    <property type="entry name" value="ABC2_TM"/>
</dbReference>
<feature type="domain" description="FHA" evidence="11">
    <location>
        <begin position="169"/>
        <end position="219"/>
    </location>
</feature>
<feature type="transmembrane region" description="Helical" evidence="10">
    <location>
        <begin position="789"/>
        <end position="814"/>
    </location>
</feature>
<dbReference type="SUPFAM" id="SSF52540">
    <property type="entry name" value="P-loop containing nucleoside triphosphate hydrolases"/>
    <property type="match status" value="1"/>
</dbReference>
<dbReference type="InterPro" id="IPR050352">
    <property type="entry name" value="ABCG_transporters"/>
</dbReference>
<dbReference type="PANTHER" id="PTHR48041:SF139">
    <property type="entry name" value="PROTEIN SCARLET"/>
    <property type="match status" value="1"/>
</dbReference>
<feature type="domain" description="ABC transporter" evidence="12">
    <location>
        <begin position="260"/>
        <end position="492"/>
    </location>
</feature>
<dbReference type="SMART" id="SM00240">
    <property type="entry name" value="FHA"/>
    <property type="match status" value="2"/>
</dbReference>
<feature type="transmembrane region" description="Helical" evidence="10">
    <location>
        <begin position="607"/>
        <end position="625"/>
    </location>
</feature>
<dbReference type="InterPro" id="IPR003593">
    <property type="entry name" value="AAA+_ATPase"/>
</dbReference>
<evidence type="ECO:0000256" key="9">
    <source>
        <dbReference type="SAM" id="MobiDB-lite"/>
    </source>
</evidence>
<dbReference type="InterPro" id="IPR008984">
    <property type="entry name" value="SMAD_FHA_dom_sf"/>
</dbReference>
<evidence type="ECO:0000313" key="14">
    <source>
        <dbReference type="Proteomes" id="UP000245639"/>
    </source>
</evidence>
<dbReference type="EMBL" id="QEKW01000018">
    <property type="protein sequence ID" value="PVZ04289.1"/>
    <property type="molecule type" value="Genomic_DNA"/>
</dbReference>
<dbReference type="GO" id="GO:0016887">
    <property type="term" value="F:ATP hydrolysis activity"/>
    <property type="evidence" value="ECO:0007669"/>
    <property type="project" value="InterPro"/>
</dbReference>
<evidence type="ECO:0000256" key="6">
    <source>
        <dbReference type="ARBA" id="ARBA00022840"/>
    </source>
</evidence>
<evidence type="ECO:0000256" key="1">
    <source>
        <dbReference type="ARBA" id="ARBA00004141"/>
    </source>
</evidence>
<dbReference type="Pfam" id="PF00005">
    <property type="entry name" value="ABC_tran"/>
    <property type="match status" value="1"/>
</dbReference>
<evidence type="ECO:0000256" key="2">
    <source>
        <dbReference type="ARBA" id="ARBA00022448"/>
    </source>
</evidence>
<evidence type="ECO:0000256" key="7">
    <source>
        <dbReference type="ARBA" id="ARBA00022989"/>
    </source>
</evidence>
<dbReference type="FunFam" id="3.40.50.300:FF:000474">
    <property type="entry name" value="Putative ABC transporter ATP-binding subunit"/>
    <property type="match status" value="1"/>
</dbReference>
<feature type="region of interest" description="Disordered" evidence="9">
    <location>
        <begin position="138"/>
        <end position="169"/>
    </location>
</feature>
<evidence type="ECO:0000256" key="3">
    <source>
        <dbReference type="ARBA" id="ARBA00022553"/>
    </source>
</evidence>
<dbReference type="SMART" id="SM00382">
    <property type="entry name" value="AAA"/>
    <property type="match status" value="1"/>
</dbReference>
<evidence type="ECO:0000259" key="12">
    <source>
        <dbReference type="PROSITE" id="PS50893"/>
    </source>
</evidence>
<dbReference type="InterPro" id="IPR027417">
    <property type="entry name" value="P-loop_NTPase"/>
</dbReference>
<dbReference type="Pfam" id="PF00498">
    <property type="entry name" value="FHA"/>
    <property type="match status" value="2"/>
</dbReference>
<keyword evidence="3" id="KW-0597">Phosphoprotein</keyword>
<gene>
    <name evidence="13" type="ORF">C8D89_11877</name>
</gene>
<proteinExistence type="predicted"/>